<evidence type="ECO:0000313" key="2">
    <source>
        <dbReference type="EMBL" id="RDH15311.1"/>
    </source>
</evidence>
<keyword evidence="1" id="KW-0812">Transmembrane</keyword>
<name>A0A370BQC2_ASPNG</name>
<gene>
    <name evidence="2" type="ORF">M747DRAFT_299498</name>
</gene>
<evidence type="ECO:0000313" key="3">
    <source>
        <dbReference type="Proteomes" id="UP000253845"/>
    </source>
</evidence>
<organism evidence="2 3">
    <name type="scientific">Aspergillus niger ATCC 13496</name>
    <dbReference type="NCBI Taxonomy" id="1353008"/>
    <lineage>
        <taxon>Eukaryota</taxon>
        <taxon>Fungi</taxon>
        <taxon>Dikarya</taxon>
        <taxon>Ascomycota</taxon>
        <taxon>Pezizomycotina</taxon>
        <taxon>Eurotiomycetes</taxon>
        <taxon>Eurotiomycetidae</taxon>
        <taxon>Eurotiales</taxon>
        <taxon>Aspergillaceae</taxon>
        <taxon>Aspergillus</taxon>
        <taxon>Aspergillus subgen. Circumdati</taxon>
    </lineage>
</organism>
<keyword evidence="1" id="KW-0472">Membrane</keyword>
<dbReference type="EMBL" id="KZ851950">
    <property type="protein sequence ID" value="RDH15311.1"/>
    <property type="molecule type" value="Genomic_DNA"/>
</dbReference>
<reference evidence="2 3" key="1">
    <citation type="submission" date="2018-07" db="EMBL/GenBank/DDBJ databases">
        <title>Section-level genome sequencing of Aspergillus section Nigri to investigate inter- and intra-species variation.</title>
        <authorList>
            <consortium name="DOE Joint Genome Institute"/>
            <person name="Vesth T.C."/>
            <person name="Nybo J.L."/>
            <person name="Theobald S."/>
            <person name="Frisvad J.C."/>
            <person name="Larsen T.O."/>
            <person name="Nielsen K.F."/>
            <person name="Hoof J.B."/>
            <person name="Brandl J."/>
            <person name="Salamov A."/>
            <person name="Riley R."/>
            <person name="Gladden J.M."/>
            <person name="Phatale P."/>
            <person name="Nielsen M.T."/>
            <person name="Lyhne E.K."/>
            <person name="Kogle M.E."/>
            <person name="Strasser K."/>
            <person name="McDonnell E."/>
            <person name="Barry K."/>
            <person name="Clum A."/>
            <person name="Chen C."/>
            <person name="Nolan M."/>
            <person name="Sandor L."/>
            <person name="Kuo A."/>
            <person name="Lipzen A."/>
            <person name="Hainaut M."/>
            <person name="Drula E."/>
            <person name="Tsang A."/>
            <person name="Magnuson J.K."/>
            <person name="Henrissat B."/>
            <person name="Wiebenga A."/>
            <person name="Simmons B.A."/>
            <person name="Makela M.R."/>
            <person name="De vries R.P."/>
            <person name="Grigoriev I.V."/>
            <person name="Mortensen U.H."/>
            <person name="Baker S.E."/>
            <person name="Andersen M.R."/>
        </authorList>
    </citation>
    <scope>NUCLEOTIDE SEQUENCE [LARGE SCALE GENOMIC DNA]</scope>
    <source>
        <strain evidence="2 3">ATCC 13496</strain>
    </source>
</reference>
<dbReference type="Proteomes" id="UP000253845">
    <property type="component" value="Unassembled WGS sequence"/>
</dbReference>
<accession>A0A370BQC2</accession>
<dbReference type="VEuPathDB" id="FungiDB:M747DRAFT_299498"/>
<sequence>MTRVLLRKRGQYLGINNIISILQSSSAITSTLLYLVPCSVRPLLSPLESKQPSILNSTTKPKKPPIHTL</sequence>
<evidence type="ECO:0000256" key="1">
    <source>
        <dbReference type="SAM" id="Phobius"/>
    </source>
</evidence>
<dbReference type="AlphaFoldDB" id="A0A370BQC2"/>
<keyword evidence="1" id="KW-1133">Transmembrane helix</keyword>
<feature type="transmembrane region" description="Helical" evidence="1">
    <location>
        <begin position="12"/>
        <end position="36"/>
    </location>
</feature>
<proteinExistence type="predicted"/>
<protein>
    <submittedName>
        <fullName evidence="2">Uncharacterized protein</fullName>
    </submittedName>
</protein>